<evidence type="ECO:0000313" key="2">
    <source>
        <dbReference type="EMBL" id="MFC5970790.1"/>
    </source>
</evidence>
<keyword evidence="1" id="KW-1133">Transmembrane helix</keyword>
<comment type="caution">
    <text evidence="2">The sequence shown here is derived from an EMBL/GenBank/DDBJ whole genome shotgun (WGS) entry which is preliminary data.</text>
</comment>
<accession>A0ABD5RK14</accession>
<keyword evidence="1" id="KW-0472">Membrane</keyword>
<reference evidence="2 3" key="1">
    <citation type="journal article" date="2019" name="Int. J. Syst. Evol. Microbiol.">
        <title>The Global Catalogue of Microorganisms (GCM) 10K type strain sequencing project: providing services to taxonomists for standard genome sequencing and annotation.</title>
        <authorList>
            <consortium name="The Broad Institute Genomics Platform"/>
            <consortium name="The Broad Institute Genome Sequencing Center for Infectious Disease"/>
            <person name="Wu L."/>
            <person name="Ma J."/>
        </authorList>
    </citation>
    <scope>NUCLEOTIDE SEQUENCE [LARGE SCALE GENOMIC DNA]</scope>
    <source>
        <strain evidence="2 3">CGMCC 1.12543</strain>
    </source>
</reference>
<sequence length="223" mass="24632">MRRQVLLFPVLILFSTANAITRFLGKRLPAAKLHGWIFNWAIGSEETATEIRDELISRTATILEESETEIEESPEELQQEIDESRRRASSIISSGEFVLALLFGISGFFVSPWITFVASLVIALSASLRITAVESLAISSTPEPHSVEWLMAARGWNQGAVEEGRILLNTVSAVGIKKYDERAFSIFVEEIFVPSVAEGAVSLPKAIGRMFTQMIELTQSKSA</sequence>
<evidence type="ECO:0000313" key="3">
    <source>
        <dbReference type="Proteomes" id="UP001596099"/>
    </source>
</evidence>
<name>A0ABD5RK14_9EURY</name>
<proteinExistence type="predicted"/>
<dbReference type="AlphaFoldDB" id="A0ABD5RK14"/>
<feature type="transmembrane region" description="Helical" evidence="1">
    <location>
        <begin position="97"/>
        <end position="124"/>
    </location>
</feature>
<evidence type="ECO:0000256" key="1">
    <source>
        <dbReference type="SAM" id="Phobius"/>
    </source>
</evidence>
<gene>
    <name evidence="2" type="ORF">ACFPYI_05530</name>
</gene>
<protein>
    <submittedName>
        <fullName evidence="2">Uncharacterized protein</fullName>
    </submittedName>
</protein>
<keyword evidence="1" id="KW-0812">Transmembrane</keyword>
<dbReference type="EMBL" id="JBHSQH010000001">
    <property type="protein sequence ID" value="MFC5970790.1"/>
    <property type="molecule type" value="Genomic_DNA"/>
</dbReference>
<dbReference type="Proteomes" id="UP001596099">
    <property type="component" value="Unassembled WGS sequence"/>
</dbReference>
<organism evidence="2 3">
    <name type="scientific">Halomarina salina</name>
    <dbReference type="NCBI Taxonomy" id="1872699"/>
    <lineage>
        <taxon>Archaea</taxon>
        <taxon>Methanobacteriati</taxon>
        <taxon>Methanobacteriota</taxon>
        <taxon>Stenosarchaea group</taxon>
        <taxon>Halobacteria</taxon>
        <taxon>Halobacteriales</taxon>
        <taxon>Natronomonadaceae</taxon>
        <taxon>Halomarina</taxon>
    </lineage>
</organism>
<keyword evidence="3" id="KW-1185">Reference proteome</keyword>